<dbReference type="InterPro" id="IPR036291">
    <property type="entry name" value="NAD(P)-bd_dom_sf"/>
</dbReference>
<dbReference type="SUPFAM" id="SSF51735">
    <property type="entry name" value="NAD(P)-binding Rossmann-fold domains"/>
    <property type="match status" value="1"/>
</dbReference>
<dbReference type="Gene3D" id="3.40.50.720">
    <property type="entry name" value="NAD(P)-binding Rossmann-like Domain"/>
    <property type="match status" value="1"/>
</dbReference>
<dbReference type="InterPro" id="IPR005097">
    <property type="entry name" value="Sacchrp_dh_NADP-bd"/>
</dbReference>
<feature type="transmembrane region" description="Helical" evidence="2">
    <location>
        <begin position="294"/>
        <end position="313"/>
    </location>
</feature>
<keyword evidence="2" id="KW-0472">Membrane</keyword>
<dbReference type="PANTHER" id="PTHR12286">
    <property type="entry name" value="SACCHAROPINE DEHYDROGENASE-LIKE OXIDOREDUCTASE"/>
    <property type="match status" value="1"/>
</dbReference>
<keyword evidence="5" id="KW-1185">Reference proteome</keyword>
<comment type="caution">
    <text evidence="4">The sequence shown here is derived from an EMBL/GenBank/DDBJ whole genome shotgun (WGS) entry which is preliminary data.</text>
</comment>
<keyword evidence="2" id="KW-0812">Transmembrane</keyword>
<dbReference type="GO" id="GO:0005886">
    <property type="term" value="C:plasma membrane"/>
    <property type="evidence" value="ECO:0007669"/>
    <property type="project" value="TreeGrafter"/>
</dbReference>
<keyword evidence="2" id="KW-1133">Transmembrane helix</keyword>
<accession>A0A9P4NBY5</accession>
<dbReference type="PANTHER" id="PTHR12286:SF5">
    <property type="entry name" value="SACCHAROPINE DEHYDROGENASE-LIKE OXIDOREDUCTASE"/>
    <property type="match status" value="1"/>
</dbReference>
<organism evidence="4 5">
    <name type="scientific">Lojkania enalia</name>
    <dbReference type="NCBI Taxonomy" id="147567"/>
    <lineage>
        <taxon>Eukaryota</taxon>
        <taxon>Fungi</taxon>
        <taxon>Dikarya</taxon>
        <taxon>Ascomycota</taxon>
        <taxon>Pezizomycotina</taxon>
        <taxon>Dothideomycetes</taxon>
        <taxon>Pleosporomycetidae</taxon>
        <taxon>Pleosporales</taxon>
        <taxon>Pleosporales incertae sedis</taxon>
        <taxon>Lojkania</taxon>
    </lineage>
</organism>
<dbReference type="AlphaFoldDB" id="A0A9P4NBY5"/>
<dbReference type="EMBL" id="ML986580">
    <property type="protein sequence ID" value="KAF2270305.1"/>
    <property type="molecule type" value="Genomic_DNA"/>
</dbReference>
<dbReference type="GO" id="GO:0005811">
    <property type="term" value="C:lipid droplet"/>
    <property type="evidence" value="ECO:0007669"/>
    <property type="project" value="TreeGrafter"/>
</dbReference>
<dbReference type="InterPro" id="IPR051276">
    <property type="entry name" value="Saccharopine_DH-like_oxidrdct"/>
</dbReference>
<gene>
    <name evidence="4" type="ORF">CC78DRAFT_486273</name>
</gene>
<reference evidence="5" key="1">
    <citation type="journal article" date="2020" name="Stud. Mycol.">
        <title>101 Dothideomycetes genomes: A test case for predicting lifestyles and emergence of pathogens.</title>
        <authorList>
            <person name="Haridas S."/>
            <person name="Albert R."/>
            <person name="Binder M."/>
            <person name="Bloem J."/>
            <person name="LaButti K."/>
            <person name="Salamov A."/>
            <person name="Andreopoulos B."/>
            <person name="Baker S."/>
            <person name="Barry K."/>
            <person name="Bills G."/>
            <person name="Bluhm B."/>
            <person name="Cannon C."/>
            <person name="Castanera R."/>
            <person name="Culley D."/>
            <person name="Daum C."/>
            <person name="Ezra D."/>
            <person name="Gonzalez J."/>
            <person name="Henrissat B."/>
            <person name="Kuo A."/>
            <person name="Liang C."/>
            <person name="Lipzen A."/>
            <person name="Lutzoni F."/>
            <person name="Magnuson J."/>
            <person name="Mondo S."/>
            <person name="Nolan M."/>
            <person name="Ohm R."/>
            <person name="Pangilinan J."/>
            <person name="Park H.-J."/>
            <person name="Ramirez L."/>
            <person name="Alfaro M."/>
            <person name="Sun H."/>
            <person name="Tritt A."/>
            <person name="Yoshinaga Y."/>
            <person name="Zwiers L.-H."/>
            <person name="Turgeon B."/>
            <person name="Goodwin S."/>
            <person name="Spatafora J."/>
            <person name="Crous P."/>
            <person name="Grigoriev I."/>
        </authorList>
    </citation>
    <scope>NUCLEOTIDE SEQUENCE [LARGE SCALE GENOMIC DNA]</scope>
    <source>
        <strain evidence="5">CBS 304.66</strain>
    </source>
</reference>
<evidence type="ECO:0000259" key="3">
    <source>
        <dbReference type="Pfam" id="PF03435"/>
    </source>
</evidence>
<dbReference type="Proteomes" id="UP000800093">
    <property type="component" value="Unassembled WGS sequence"/>
</dbReference>
<name>A0A9P4NBY5_9PLEO</name>
<protein>
    <recommendedName>
        <fullName evidence="3">Saccharopine dehydrogenase NADP binding domain-containing protein</fullName>
    </recommendedName>
</protein>
<evidence type="ECO:0000256" key="2">
    <source>
        <dbReference type="SAM" id="Phobius"/>
    </source>
</evidence>
<evidence type="ECO:0000313" key="5">
    <source>
        <dbReference type="Proteomes" id="UP000800093"/>
    </source>
</evidence>
<dbReference type="GO" id="GO:0005739">
    <property type="term" value="C:mitochondrion"/>
    <property type="evidence" value="ECO:0007669"/>
    <property type="project" value="TreeGrafter"/>
</dbReference>
<dbReference type="Pfam" id="PF03435">
    <property type="entry name" value="Sacchrp_dh_NADP"/>
    <property type="match status" value="1"/>
</dbReference>
<dbReference type="OrthoDB" id="10268090at2759"/>
<comment type="similarity">
    <text evidence="1">Belongs to the saccharopine dehydrogenase family.</text>
</comment>
<evidence type="ECO:0000256" key="1">
    <source>
        <dbReference type="ARBA" id="ARBA00038048"/>
    </source>
</evidence>
<proteinExistence type="inferred from homology"/>
<sequence>MSRSPRTYELVLLGATGYTGKLTAEWISTNLPSDLKWAIAGRNAKKLQNVVDELTQLCPNHKAPDIETCAIEKDELTILANKTRLLINTVGPFMYYGEPVLAACAENGTHYLDCTGETPWYRDMIDRFDETAKRNSTIVIPQCGLDSVPADMMAFALQKYIRKELNASTLSVIFSLYAVKAGFSGGTTNTAVDLFSHYPLSRVASDMRPFSISPVRPTQPSNPPSASLLYRLFGLNYIPELAGVQTVGLMASIDACMVHRSWGLYQTIAEKSGRADIAYGPRFRFMEYMRAKNIMAGALFRFGVALGGLLLAFPPSRWILTPLIKKFFIPAPGEGPSKETMKKEFMSYRALAIADTDKKEKVLGKMDIAHGGYVITALTLSAAADLILRGDLAATEAGKLGGGILTPATLGEQYLEKLRSFGLNIEVGL</sequence>
<dbReference type="GO" id="GO:0009247">
    <property type="term" value="P:glycolipid biosynthetic process"/>
    <property type="evidence" value="ECO:0007669"/>
    <property type="project" value="TreeGrafter"/>
</dbReference>
<evidence type="ECO:0000313" key="4">
    <source>
        <dbReference type="EMBL" id="KAF2270305.1"/>
    </source>
</evidence>
<feature type="domain" description="Saccharopine dehydrogenase NADP binding" evidence="3">
    <location>
        <begin position="11"/>
        <end position="139"/>
    </location>
</feature>